<accession>X0VXS9</accession>
<gene>
    <name evidence="3" type="ORF">S01H1_32707</name>
</gene>
<dbReference type="EMBL" id="BARS01020267">
    <property type="protein sequence ID" value="GAG05301.1"/>
    <property type="molecule type" value="Genomic_DNA"/>
</dbReference>
<dbReference type="PROSITE" id="PS51900">
    <property type="entry name" value="CB"/>
    <property type="match status" value="1"/>
</dbReference>
<name>X0VXS9_9ZZZZ</name>
<sequence length="106" mass="12051">ELRREAPEDLSWEAAIGLFVEGWAADHPGIRPGTLEHYREQLVNRIAAFANERGITSVQDFSRHDLRAFVVWLDSFVTANGRPLTPRGKDMALATAKRFLGWLYQV</sequence>
<evidence type="ECO:0000256" key="1">
    <source>
        <dbReference type="ARBA" id="ARBA00023125"/>
    </source>
</evidence>
<proteinExistence type="predicted"/>
<dbReference type="GO" id="GO:0003677">
    <property type="term" value="F:DNA binding"/>
    <property type="evidence" value="ECO:0007669"/>
    <property type="project" value="UniProtKB-KW"/>
</dbReference>
<dbReference type="AlphaFoldDB" id="X0VXS9"/>
<feature type="domain" description="Core-binding (CB)" evidence="2">
    <location>
        <begin position="10"/>
        <end position="104"/>
    </location>
</feature>
<feature type="non-terminal residue" evidence="3">
    <location>
        <position position="1"/>
    </location>
</feature>
<dbReference type="InterPro" id="IPR010998">
    <property type="entry name" value="Integrase_recombinase_N"/>
</dbReference>
<evidence type="ECO:0000259" key="2">
    <source>
        <dbReference type="PROSITE" id="PS51900"/>
    </source>
</evidence>
<keyword evidence="1" id="KW-0238">DNA-binding</keyword>
<evidence type="ECO:0000313" key="3">
    <source>
        <dbReference type="EMBL" id="GAG05301.1"/>
    </source>
</evidence>
<comment type="caution">
    <text evidence="3">The sequence shown here is derived from an EMBL/GenBank/DDBJ whole genome shotgun (WGS) entry which is preliminary data.</text>
</comment>
<protein>
    <recommendedName>
        <fullName evidence="2">Core-binding (CB) domain-containing protein</fullName>
    </recommendedName>
</protein>
<reference evidence="3" key="1">
    <citation type="journal article" date="2014" name="Front. Microbiol.">
        <title>High frequency of phylogenetically diverse reductive dehalogenase-homologous genes in deep subseafloor sedimentary metagenomes.</title>
        <authorList>
            <person name="Kawai M."/>
            <person name="Futagami T."/>
            <person name="Toyoda A."/>
            <person name="Takaki Y."/>
            <person name="Nishi S."/>
            <person name="Hori S."/>
            <person name="Arai W."/>
            <person name="Tsubouchi T."/>
            <person name="Morono Y."/>
            <person name="Uchiyama I."/>
            <person name="Ito T."/>
            <person name="Fujiyama A."/>
            <person name="Inagaki F."/>
            <person name="Takami H."/>
        </authorList>
    </citation>
    <scope>NUCLEOTIDE SEQUENCE</scope>
    <source>
        <strain evidence="3">Expedition CK06-06</strain>
    </source>
</reference>
<dbReference type="InterPro" id="IPR044068">
    <property type="entry name" value="CB"/>
</dbReference>
<organism evidence="3">
    <name type="scientific">marine sediment metagenome</name>
    <dbReference type="NCBI Taxonomy" id="412755"/>
    <lineage>
        <taxon>unclassified sequences</taxon>
        <taxon>metagenomes</taxon>
        <taxon>ecological metagenomes</taxon>
    </lineage>
</organism>
<dbReference type="Gene3D" id="1.10.150.130">
    <property type="match status" value="1"/>
</dbReference>